<dbReference type="InterPro" id="IPR041495">
    <property type="entry name" value="Mub_B2"/>
</dbReference>
<feature type="compositionally biased region" description="Basic residues" evidence="2">
    <location>
        <begin position="1283"/>
        <end position="1296"/>
    </location>
</feature>
<feature type="compositionally biased region" description="Pro residues" evidence="2">
    <location>
        <begin position="1098"/>
        <end position="1110"/>
    </location>
</feature>
<dbReference type="PATRIC" id="fig|28037.213.peg.1137"/>
<feature type="region of interest" description="Disordered" evidence="2">
    <location>
        <begin position="64"/>
        <end position="99"/>
    </location>
</feature>
<dbReference type="Proteomes" id="UP000033415">
    <property type="component" value="Unassembled WGS sequence"/>
</dbReference>
<feature type="compositionally biased region" description="Basic and acidic residues" evidence="2">
    <location>
        <begin position="65"/>
        <end position="98"/>
    </location>
</feature>
<accession>A0A0F2DKU0</accession>
<proteinExistence type="predicted"/>
<feature type="compositionally biased region" description="Basic and acidic residues" evidence="2">
    <location>
        <begin position="139"/>
        <end position="152"/>
    </location>
</feature>
<gene>
    <name evidence="6" type="ORF">TZ91_01166</name>
</gene>
<feature type="region of interest" description="Disordered" evidence="2">
    <location>
        <begin position="139"/>
        <end position="166"/>
    </location>
</feature>
<dbReference type="InterPro" id="IPR041558">
    <property type="entry name" value="MucBP_2"/>
</dbReference>
<evidence type="ECO:0000256" key="2">
    <source>
        <dbReference type="SAM" id="MobiDB-lite"/>
    </source>
</evidence>
<dbReference type="EMBL" id="JYGQ01000002">
    <property type="protein sequence ID" value="KJQ71652.1"/>
    <property type="molecule type" value="Genomic_DNA"/>
</dbReference>
<dbReference type="Pfam" id="PF17966">
    <property type="entry name" value="Muc_B2"/>
    <property type="match status" value="1"/>
</dbReference>
<dbReference type="NCBIfam" id="TIGR01168">
    <property type="entry name" value="YSIRK_signal"/>
    <property type="match status" value="1"/>
</dbReference>
<feature type="domain" description="YSIRK Gram-positive signal peptide" evidence="3">
    <location>
        <begin position="31"/>
        <end position="56"/>
    </location>
</feature>
<feature type="domain" description="Mub B2-like" evidence="5">
    <location>
        <begin position="967"/>
        <end position="1031"/>
    </location>
</feature>
<evidence type="ECO:0000313" key="7">
    <source>
        <dbReference type="Proteomes" id="UP000033415"/>
    </source>
</evidence>
<comment type="caution">
    <text evidence="6">The sequence shown here is derived from an EMBL/GenBank/DDBJ whole genome shotgun (WGS) entry which is preliminary data.</text>
</comment>
<feature type="region of interest" description="Disordered" evidence="2">
    <location>
        <begin position="1147"/>
        <end position="1230"/>
    </location>
</feature>
<feature type="domain" description="Mucin binding" evidence="4">
    <location>
        <begin position="853"/>
        <end position="929"/>
    </location>
</feature>
<feature type="region of interest" description="Disordered" evidence="2">
    <location>
        <begin position="1274"/>
        <end position="1320"/>
    </location>
</feature>
<feature type="region of interest" description="Disordered" evidence="2">
    <location>
        <begin position="1091"/>
        <end position="1110"/>
    </location>
</feature>
<evidence type="ECO:0000313" key="6">
    <source>
        <dbReference type="EMBL" id="KJQ71652.1"/>
    </source>
</evidence>
<dbReference type="Gene3D" id="3.10.20.470">
    <property type="match status" value="1"/>
</dbReference>
<dbReference type="Pfam" id="PF04650">
    <property type="entry name" value="YSIRK_signal"/>
    <property type="match status" value="1"/>
</dbReference>
<evidence type="ECO:0000259" key="3">
    <source>
        <dbReference type="Pfam" id="PF04650"/>
    </source>
</evidence>
<evidence type="ECO:0000259" key="5">
    <source>
        <dbReference type="Pfam" id="PF17966"/>
    </source>
</evidence>
<evidence type="ECO:0000259" key="4">
    <source>
        <dbReference type="Pfam" id="PF17965"/>
    </source>
</evidence>
<protein>
    <submittedName>
        <fullName evidence="6">YSIRK type signal peptide</fullName>
    </submittedName>
</protein>
<dbReference type="InterPro" id="IPR005877">
    <property type="entry name" value="YSIRK_signal_dom"/>
</dbReference>
<sequence length="1320" mass="144698">MSIQHQFHSLFYHKKLERKYMYSRVKRNQMNKVNKYSIRKSSFGAVSVAVAALMVFGTYSNVSADEQKVDSHRTEKEEQKVSEKPEETKQEKSEEKIAELSSTLQAPVLEKEELDVNALLKKEAESKVAAETKNSDSKELIFKDVKPSEEKNTSPASSEKVKEEKSVEKTTLEQVVSEAEVLNQVAVRYAQEADRKVEEKALVQEAVKAATIQISQSKSLLKDSYVSAENLKTQLNQLYSAIETVYTELQRAGHGKKISASLSPTQTQDVAIDNGNIIASGTIDMADRVTSTGIADYRFQLKFKNGAYHKGDIFTIGLKELPQDNNLPQKLVAEGKVFAERVSLVQKNDNAKAGSLSYWASRGDRDVALDTKESWDLVDKGSHIEATYRFTDEIERLDDVTFELQYRGGIRYPRVNVDKSVTGVISVNGQNVVTKNYTVIKTDIGAPKVYDTPATANFTGDVMLDDDGSIKTYNSTLRIGTWKSNFSAGTRFTVRINDTEFNKFATVGEFVERGAHNVEMINTSPDTSRTRVNRHNVILEAPREEPGQHAKFKILKAADNELTFELVSGKMLAGRTYVLRTKDFGVDRVPTSHTVNYLNEARNGFKSNVPGTLTVVDAKGKNLTDQYEQAADSDWKIANPDMVRTDGRLVYGDVAVRFVDTQGKMLLPAIAAVENGGILQDKFTTVRPSTKIDTSYVATLERNTTETEVQENKGIQTTSITAPYLLHSPNGKYYVFKEYAQNDRFYSNTKTSGTITRAQANVVAVYEEAKFGKVDIQYRDKTSQAILETFNTPHDKSSNLINLLGNNYDVTAKVPERFEKDGVVYVLSQTPANSKGHLTQADIHVVYDYVAQQKAYVKYLNQTETSPKVLGNVDSVVGLPGETIAYNSKNRINQYLKQGYELVHDGFANANDKRFDSEKQTDQVFSVQLIEKVVTVTADDPKPIAGNPLVVGDALTPVWPKSVENLDTLRKMTKQTIHYKYQKDGKQAFKDVVRSVVFERVARVNLVTGAVIYDNWKITRIDDKPVAAVDTTVHKPNVTPQGVTTIAATPSSLGNGISIKPVLNVPNPVVASSPIVTKPVVPVKPVTPVKPAVSTPAKPAPVVQPKPVAPLTPVKPVVSTPATPAPVATPQPVAPVKPVAPAPVTPVKPAVSTPATPTPVVQPKPVATTDSKPSLTPAEALAAIKPTDFSSQTSVNKKTETKPVPGGTATTTTTTTTTVTSNAATAGPTTPIVTITTNETETHSEVTSVIHTGTTSHTHVVGVVTKPNVIVTHPKPSVQPKPHLTRPHHGTVHHVPSRPGKQVKPIRTGPGTRGHARRHR</sequence>
<keyword evidence="1" id="KW-0732">Signal</keyword>
<dbReference type="Pfam" id="PF17965">
    <property type="entry name" value="MucBP_2"/>
    <property type="match status" value="1"/>
</dbReference>
<organism evidence="6 7">
    <name type="scientific">Streptococcus mitis</name>
    <dbReference type="NCBI Taxonomy" id="28037"/>
    <lineage>
        <taxon>Bacteria</taxon>
        <taxon>Bacillati</taxon>
        <taxon>Bacillota</taxon>
        <taxon>Bacilli</taxon>
        <taxon>Lactobacillales</taxon>
        <taxon>Streptococcaceae</taxon>
        <taxon>Streptococcus</taxon>
        <taxon>Streptococcus mitis group</taxon>
    </lineage>
</organism>
<reference evidence="6 7" key="1">
    <citation type="submission" date="2015-02" db="EMBL/GenBank/DDBJ databases">
        <title>Evolution of amylase-binding proteins of oral streptococcal species.</title>
        <authorList>
            <person name="Haase E.M."/>
        </authorList>
    </citation>
    <scope>NUCLEOTIDE SEQUENCE [LARGE SCALE GENOMIC DNA]</scope>
    <source>
        <strain evidence="6 7">SK137</strain>
    </source>
</reference>
<feature type="compositionally biased region" description="Low complexity" evidence="2">
    <location>
        <begin position="1208"/>
        <end position="1230"/>
    </location>
</feature>
<name>A0A0F2DKU0_STRMT</name>
<dbReference type="Gene3D" id="2.60.40.4300">
    <property type="match status" value="1"/>
</dbReference>
<evidence type="ECO:0000256" key="1">
    <source>
        <dbReference type="ARBA" id="ARBA00022729"/>
    </source>
</evidence>
<dbReference type="Gene3D" id="1.20.5.420">
    <property type="entry name" value="Immunoglobulin FC, subunit C"/>
    <property type="match status" value="1"/>
</dbReference>